<sequence length="267" mass="28199">MQKHINGPDEPRVEFTAGIIKALPIILATAPFGLLLGAIAAQKGLSLLEIGLMSTLVFAGSAQFVAIDVWSAPAPWLALGFSALLINLRHVLMGASIAPKLGLFPRALKPFAMYFLVDELWALAEARAARAPLTPAFYFGMGLVFIVGWNTWSLLGGVIGPVLGDPAAIGFDFAFTALFIVLIVSFWKGPQTGVVLIASAGTAALVHAHVEGAWYILAGAFAGMIAAAITWRADDGEATNAEQPDWSADTPGPRLEVAPEHATERRS</sequence>
<evidence type="ECO:0000313" key="10">
    <source>
        <dbReference type="EMBL" id="PTW58786.1"/>
    </source>
</evidence>
<keyword evidence="3" id="KW-0813">Transport</keyword>
<evidence type="ECO:0000313" key="11">
    <source>
        <dbReference type="Proteomes" id="UP000244081"/>
    </source>
</evidence>
<dbReference type="GO" id="GO:0005886">
    <property type="term" value="C:plasma membrane"/>
    <property type="evidence" value="ECO:0007669"/>
    <property type="project" value="UniProtKB-SubCell"/>
</dbReference>
<comment type="caution">
    <text evidence="10">The sequence shown here is derived from an EMBL/GenBank/DDBJ whole genome shotgun (WGS) entry which is preliminary data.</text>
</comment>
<dbReference type="InterPro" id="IPR011606">
    <property type="entry name" value="Brnchd-chn_aa_trnsp_permease"/>
</dbReference>
<comment type="similarity">
    <text evidence="2">Belongs to the AzlC family.</text>
</comment>
<keyword evidence="5 9" id="KW-0812">Transmembrane</keyword>
<feature type="transmembrane region" description="Helical" evidence="9">
    <location>
        <begin position="167"/>
        <end position="187"/>
    </location>
</feature>
<dbReference type="EMBL" id="QAYG01000009">
    <property type="protein sequence ID" value="PTW58786.1"/>
    <property type="molecule type" value="Genomic_DNA"/>
</dbReference>
<feature type="transmembrane region" description="Helical" evidence="9">
    <location>
        <begin position="136"/>
        <end position="155"/>
    </location>
</feature>
<dbReference type="OrthoDB" id="9803444at2"/>
<feature type="compositionally biased region" description="Basic and acidic residues" evidence="8">
    <location>
        <begin position="257"/>
        <end position="267"/>
    </location>
</feature>
<name>A0A2T5V4W2_9HYPH</name>
<keyword evidence="11" id="KW-1185">Reference proteome</keyword>
<feature type="transmembrane region" description="Helical" evidence="9">
    <location>
        <begin position="20"/>
        <end position="40"/>
    </location>
</feature>
<feature type="transmembrane region" description="Helical" evidence="9">
    <location>
        <begin position="47"/>
        <end position="70"/>
    </location>
</feature>
<evidence type="ECO:0000256" key="3">
    <source>
        <dbReference type="ARBA" id="ARBA00022448"/>
    </source>
</evidence>
<proteinExistence type="inferred from homology"/>
<gene>
    <name evidence="10" type="ORF">C8N35_10990</name>
</gene>
<dbReference type="PANTHER" id="PTHR34979:SF1">
    <property type="entry name" value="INNER MEMBRANE PROTEIN YGAZ"/>
    <property type="match status" value="1"/>
</dbReference>
<evidence type="ECO:0000256" key="8">
    <source>
        <dbReference type="SAM" id="MobiDB-lite"/>
    </source>
</evidence>
<evidence type="ECO:0000256" key="6">
    <source>
        <dbReference type="ARBA" id="ARBA00022989"/>
    </source>
</evidence>
<protein>
    <submittedName>
        <fullName evidence="10">4-azaleucine resistance transporter AzlC</fullName>
    </submittedName>
</protein>
<feature type="transmembrane region" description="Helical" evidence="9">
    <location>
        <begin position="76"/>
        <end position="95"/>
    </location>
</feature>
<evidence type="ECO:0000256" key="7">
    <source>
        <dbReference type="ARBA" id="ARBA00023136"/>
    </source>
</evidence>
<dbReference type="Proteomes" id="UP000244081">
    <property type="component" value="Unassembled WGS sequence"/>
</dbReference>
<reference evidence="10 11" key="1">
    <citation type="submission" date="2018-04" db="EMBL/GenBank/DDBJ databases">
        <title>Genomic Encyclopedia of Archaeal and Bacterial Type Strains, Phase II (KMG-II): from individual species to whole genera.</title>
        <authorList>
            <person name="Goeker M."/>
        </authorList>
    </citation>
    <scope>NUCLEOTIDE SEQUENCE [LARGE SCALE GENOMIC DNA]</scope>
    <source>
        <strain evidence="10 11">DSM 23382</strain>
    </source>
</reference>
<dbReference type="GO" id="GO:1903785">
    <property type="term" value="P:L-valine transmembrane transport"/>
    <property type="evidence" value="ECO:0007669"/>
    <property type="project" value="TreeGrafter"/>
</dbReference>
<dbReference type="RefSeq" id="WP_107991317.1">
    <property type="nucleotide sequence ID" value="NZ_QAYG01000009.1"/>
</dbReference>
<feature type="region of interest" description="Disordered" evidence="8">
    <location>
        <begin position="237"/>
        <end position="267"/>
    </location>
</feature>
<evidence type="ECO:0000256" key="4">
    <source>
        <dbReference type="ARBA" id="ARBA00022475"/>
    </source>
</evidence>
<dbReference type="Pfam" id="PF03591">
    <property type="entry name" value="AzlC"/>
    <property type="match status" value="1"/>
</dbReference>
<comment type="subcellular location">
    <subcellularLocation>
        <location evidence="1">Cell membrane</location>
        <topology evidence="1">Multi-pass membrane protein</topology>
    </subcellularLocation>
</comment>
<organism evidence="10 11">
    <name type="scientific">Breoghania corrubedonensis</name>
    <dbReference type="NCBI Taxonomy" id="665038"/>
    <lineage>
        <taxon>Bacteria</taxon>
        <taxon>Pseudomonadati</taxon>
        <taxon>Pseudomonadota</taxon>
        <taxon>Alphaproteobacteria</taxon>
        <taxon>Hyphomicrobiales</taxon>
        <taxon>Stappiaceae</taxon>
        <taxon>Breoghania</taxon>
    </lineage>
</organism>
<keyword evidence="6 9" id="KW-1133">Transmembrane helix</keyword>
<evidence type="ECO:0000256" key="1">
    <source>
        <dbReference type="ARBA" id="ARBA00004651"/>
    </source>
</evidence>
<keyword evidence="4" id="KW-1003">Cell membrane</keyword>
<keyword evidence="7 9" id="KW-0472">Membrane</keyword>
<evidence type="ECO:0000256" key="2">
    <source>
        <dbReference type="ARBA" id="ARBA00010735"/>
    </source>
</evidence>
<dbReference type="PANTHER" id="PTHR34979">
    <property type="entry name" value="INNER MEMBRANE PROTEIN YGAZ"/>
    <property type="match status" value="1"/>
</dbReference>
<evidence type="ECO:0000256" key="5">
    <source>
        <dbReference type="ARBA" id="ARBA00022692"/>
    </source>
</evidence>
<accession>A0A2T5V4W2</accession>
<evidence type="ECO:0000256" key="9">
    <source>
        <dbReference type="SAM" id="Phobius"/>
    </source>
</evidence>
<dbReference type="AlphaFoldDB" id="A0A2T5V4W2"/>
<feature type="transmembrane region" description="Helical" evidence="9">
    <location>
        <begin position="212"/>
        <end position="231"/>
    </location>
</feature>